<dbReference type="OMA" id="QYHAINQ"/>
<dbReference type="InterPro" id="IPR023210">
    <property type="entry name" value="NADP_OxRdtase_dom"/>
</dbReference>
<keyword evidence="1" id="KW-0560">Oxidoreductase</keyword>
<organism evidence="3 4">
    <name type="scientific">Allomyces macrogynus (strain ATCC 38327)</name>
    <name type="common">Allomyces javanicus var. macrogynus</name>
    <dbReference type="NCBI Taxonomy" id="578462"/>
    <lineage>
        <taxon>Eukaryota</taxon>
        <taxon>Fungi</taxon>
        <taxon>Fungi incertae sedis</taxon>
        <taxon>Blastocladiomycota</taxon>
        <taxon>Blastocladiomycetes</taxon>
        <taxon>Blastocladiales</taxon>
        <taxon>Blastocladiaceae</taxon>
        <taxon>Allomyces</taxon>
    </lineage>
</organism>
<dbReference type="InterPro" id="IPR050523">
    <property type="entry name" value="AKR_Detox_Biosynth"/>
</dbReference>
<dbReference type="GO" id="GO:0016491">
    <property type="term" value="F:oxidoreductase activity"/>
    <property type="evidence" value="ECO:0007669"/>
    <property type="project" value="UniProtKB-KW"/>
</dbReference>
<keyword evidence="4" id="KW-1185">Reference proteome</keyword>
<dbReference type="Gene3D" id="3.20.20.100">
    <property type="entry name" value="NADP-dependent oxidoreductase domain"/>
    <property type="match status" value="1"/>
</dbReference>
<proteinExistence type="predicted"/>
<feature type="domain" description="NADP-dependent oxidoreductase" evidence="2">
    <location>
        <begin position="2"/>
        <end position="131"/>
    </location>
</feature>
<evidence type="ECO:0000313" key="3">
    <source>
        <dbReference type="EMBL" id="KNE54200.1"/>
    </source>
</evidence>
<dbReference type="EMBL" id="GG745328">
    <property type="protein sequence ID" value="KNE54200.1"/>
    <property type="molecule type" value="Genomic_DNA"/>
</dbReference>
<dbReference type="eggNOG" id="KOG1575">
    <property type="taxonomic scope" value="Eukaryota"/>
</dbReference>
<protein>
    <recommendedName>
        <fullName evidence="2">NADP-dependent oxidoreductase domain-containing protein</fullName>
    </recommendedName>
</protein>
<sequence>MQNLYNTVYHEEERGINPLCRCLGVGMITWSTLARGLLAGKTGTIRANTDKGRDQWFGKSNATELEQATNDAVLARVRAIAETRNVPMARVALAWLLGQPGATAPIVGINKPEYIEDMIAALHLQLTTEEVD</sequence>
<name>A0A0L0RVT6_ALLM3</name>
<dbReference type="PANTHER" id="PTHR43364">
    <property type="entry name" value="NADH-SPECIFIC METHYLGLYOXAL REDUCTASE-RELATED"/>
    <property type="match status" value="1"/>
</dbReference>
<dbReference type="Proteomes" id="UP000054350">
    <property type="component" value="Unassembled WGS sequence"/>
</dbReference>
<accession>A0A0L0RVT6</accession>
<dbReference type="VEuPathDB" id="FungiDB:AMAG_17633"/>
<dbReference type="InterPro" id="IPR036812">
    <property type="entry name" value="NAD(P)_OxRdtase_dom_sf"/>
</dbReference>
<dbReference type="PANTHER" id="PTHR43364:SF4">
    <property type="entry name" value="NAD(P)-LINKED OXIDOREDUCTASE SUPERFAMILY PROTEIN"/>
    <property type="match status" value="1"/>
</dbReference>
<evidence type="ECO:0000256" key="1">
    <source>
        <dbReference type="ARBA" id="ARBA00023002"/>
    </source>
</evidence>
<reference evidence="4" key="2">
    <citation type="submission" date="2009-11" db="EMBL/GenBank/DDBJ databases">
        <title>The Genome Sequence of Allomyces macrogynus strain ATCC 38327.</title>
        <authorList>
            <consortium name="The Broad Institute Genome Sequencing Platform"/>
            <person name="Russ C."/>
            <person name="Cuomo C."/>
            <person name="Shea T."/>
            <person name="Young S.K."/>
            <person name="Zeng Q."/>
            <person name="Koehrsen M."/>
            <person name="Haas B."/>
            <person name="Borodovsky M."/>
            <person name="Guigo R."/>
            <person name="Alvarado L."/>
            <person name="Berlin A."/>
            <person name="Borenstein D."/>
            <person name="Chen Z."/>
            <person name="Engels R."/>
            <person name="Freedman E."/>
            <person name="Gellesch M."/>
            <person name="Goldberg J."/>
            <person name="Griggs A."/>
            <person name="Gujja S."/>
            <person name="Heiman D."/>
            <person name="Hepburn T."/>
            <person name="Howarth C."/>
            <person name="Jen D."/>
            <person name="Larson L."/>
            <person name="Lewis B."/>
            <person name="Mehta T."/>
            <person name="Park D."/>
            <person name="Pearson M."/>
            <person name="Roberts A."/>
            <person name="Saif S."/>
            <person name="Shenoy N."/>
            <person name="Sisk P."/>
            <person name="Stolte C."/>
            <person name="Sykes S."/>
            <person name="Walk T."/>
            <person name="White J."/>
            <person name="Yandava C."/>
            <person name="Burger G."/>
            <person name="Gray M.W."/>
            <person name="Holland P.W.H."/>
            <person name="King N."/>
            <person name="Lang F.B.F."/>
            <person name="Roger A.J."/>
            <person name="Ruiz-Trillo I."/>
            <person name="Lander E."/>
            <person name="Nusbaum C."/>
        </authorList>
    </citation>
    <scope>NUCLEOTIDE SEQUENCE [LARGE SCALE GENOMIC DNA]</scope>
    <source>
        <strain evidence="4">ATCC 38327</strain>
    </source>
</reference>
<dbReference type="STRING" id="578462.A0A0L0RVT6"/>
<dbReference type="OrthoDB" id="48988at2759"/>
<reference evidence="3 4" key="1">
    <citation type="submission" date="2009-11" db="EMBL/GenBank/DDBJ databases">
        <title>Annotation of Allomyces macrogynus ATCC 38327.</title>
        <authorList>
            <consortium name="The Broad Institute Genome Sequencing Platform"/>
            <person name="Russ C."/>
            <person name="Cuomo C."/>
            <person name="Burger G."/>
            <person name="Gray M.W."/>
            <person name="Holland P.W.H."/>
            <person name="King N."/>
            <person name="Lang F.B.F."/>
            <person name="Roger A.J."/>
            <person name="Ruiz-Trillo I."/>
            <person name="Young S.K."/>
            <person name="Zeng Q."/>
            <person name="Gargeya S."/>
            <person name="Fitzgerald M."/>
            <person name="Haas B."/>
            <person name="Abouelleil A."/>
            <person name="Alvarado L."/>
            <person name="Arachchi H.M."/>
            <person name="Berlin A."/>
            <person name="Chapman S.B."/>
            <person name="Gearin G."/>
            <person name="Goldberg J."/>
            <person name="Griggs A."/>
            <person name="Gujja S."/>
            <person name="Hansen M."/>
            <person name="Heiman D."/>
            <person name="Howarth C."/>
            <person name="Larimer J."/>
            <person name="Lui A."/>
            <person name="MacDonald P.J.P."/>
            <person name="McCowen C."/>
            <person name="Montmayeur A."/>
            <person name="Murphy C."/>
            <person name="Neiman D."/>
            <person name="Pearson M."/>
            <person name="Priest M."/>
            <person name="Roberts A."/>
            <person name="Saif S."/>
            <person name="Shea T."/>
            <person name="Sisk P."/>
            <person name="Stolte C."/>
            <person name="Sykes S."/>
            <person name="Wortman J."/>
            <person name="Nusbaum C."/>
            <person name="Birren B."/>
        </authorList>
    </citation>
    <scope>NUCLEOTIDE SEQUENCE [LARGE SCALE GENOMIC DNA]</scope>
    <source>
        <strain evidence="3 4">ATCC 38327</strain>
    </source>
</reference>
<dbReference type="Pfam" id="PF00248">
    <property type="entry name" value="Aldo_ket_red"/>
    <property type="match status" value="1"/>
</dbReference>
<dbReference type="SUPFAM" id="SSF51430">
    <property type="entry name" value="NAD(P)-linked oxidoreductase"/>
    <property type="match status" value="1"/>
</dbReference>
<evidence type="ECO:0000313" key="4">
    <source>
        <dbReference type="Proteomes" id="UP000054350"/>
    </source>
</evidence>
<dbReference type="AlphaFoldDB" id="A0A0L0RVT6"/>
<evidence type="ECO:0000259" key="2">
    <source>
        <dbReference type="Pfam" id="PF00248"/>
    </source>
</evidence>
<gene>
    <name evidence="3" type="ORF">AMAG_17633</name>
</gene>